<name>A0A1L4D269_9BACT</name>
<dbReference type="STRING" id="1915309.AXG55_10430"/>
<dbReference type="InterPro" id="IPR000891">
    <property type="entry name" value="PYR_CT"/>
</dbReference>
<dbReference type="Gene3D" id="3.20.20.70">
    <property type="entry name" value="Aldolase class I"/>
    <property type="match status" value="1"/>
</dbReference>
<dbReference type="InterPro" id="IPR050073">
    <property type="entry name" value="2-IPM_HCS-like"/>
</dbReference>
<evidence type="ECO:0000256" key="3">
    <source>
        <dbReference type="ARBA" id="ARBA00022679"/>
    </source>
</evidence>
<keyword evidence="4" id="KW-0464">Manganese</keyword>
<dbReference type="SUPFAM" id="SSF51569">
    <property type="entry name" value="Aldolase"/>
    <property type="match status" value="1"/>
</dbReference>
<dbReference type="Proteomes" id="UP000184731">
    <property type="component" value="Chromosome"/>
</dbReference>
<keyword evidence="3" id="KW-0808">Transferase</keyword>
<dbReference type="AlphaFoldDB" id="A0A1L4D269"/>
<reference evidence="6 7" key="1">
    <citation type="submission" date="2016-10" db="EMBL/GenBank/DDBJ databases">
        <title>Silvanigrella aquatica sp. nov., isolated from a freshwater lake located in the Black Forest, Germany, description of Silvanigrellaceae fam. nov., Silvanigrellales ord. nov., reclassification of the order Bdellovibrionales in the class Oligoflexia, reclassification of the families Bacteriovoracaceae and Halobacteriovoraceae in the new order Bacteriovoracales ord. nov., and reclassification of the family Pseudobacteriovoracaceae in the order Oligoflexiales.</title>
        <authorList>
            <person name="Hahn M.W."/>
            <person name="Schmidt J."/>
            <person name="Koll U."/>
            <person name="Rohde M."/>
            <person name="Verbag S."/>
            <person name="Pitt A."/>
            <person name="Nakai R."/>
            <person name="Naganuma T."/>
            <person name="Lang E."/>
        </authorList>
    </citation>
    <scope>NUCLEOTIDE SEQUENCE [LARGE SCALE GENOMIC DNA]</scope>
    <source>
        <strain evidence="6 7">MWH-Nonnen-W8red</strain>
    </source>
</reference>
<comment type="similarity">
    <text evidence="1">Belongs to the alpha-IPM synthase/homocitrate synthase family. LeuA type 1 subfamily.</text>
</comment>
<dbReference type="RefSeq" id="WP_148698055.1">
    <property type="nucleotide sequence ID" value="NZ_CP017834.1"/>
</dbReference>
<keyword evidence="2" id="KW-0028">Amino-acid biosynthesis</keyword>
<dbReference type="EMBL" id="CP017834">
    <property type="protein sequence ID" value="APJ04299.1"/>
    <property type="molecule type" value="Genomic_DNA"/>
</dbReference>
<keyword evidence="2" id="KW-0432">Leucine biosynthesis</keyword>
<dbReference type="GO" id="GO:0009098">
    <property type="term" value="P:L-leucine biosynthetic process"/>
    <property type="evidence" value="ECO:0007669"/>
    <property type="project" value="UniProtKB-KW"/>
</dbReference>
<keyword evidence="7" id="KW-1185">Reference proteome</keyword>
<dbReference type="InterPro" id="IPR013785">
    <property type="entry name" value="Aldolase_TIM"/>
</dbReference>
<dbReference type="KEGG" id="saqi:AXG55_10430"/>
<evidence type="ECO:0000259" key="5">
    <source>
        <dbReference type="PROSITE" id="PS50991"/>
    </source>
</evidence>
<dbReference type="PROSITE" id="PS50991">
    <property type="entry name" value="PYR_CT"/>
    <property type="match status" value="1"/>
</dbReference>
<dbReference type="Pfam" id="PF22617">
    <property type="entry name" value="HCS_D2"/>
    <property type="match status" value="1"/>
</dbReference>
<dbReference type="InterPro" id="IPR054691">
    <property type="entry name" value="LeuA/HCS_post-cat"/>
</dbReference>
<dbReference type="OrthoDB" id="9803573at2"/>
<evidence type="ECO:0000256" key="2">
    <source>
        <dbReference type="ARBA" id="ARBA00022430"/>
    </source>
</evidence>
<feature type="domain" description="Pyruvate carboxyltransferase" evidence="5">
    <location>
        <begin position="6"/>
        <end position="283"/>
    </location>
</feature>
<keyword evidence="2" id="KW-0100">Branched-chain amino acid biosynthesis</keyword>
<evidence type="ECO:0000313" key="7">
    <source>
        <dbReference type="Proteomes" id="UP000184731"/>
    </source>
</evidence>
<sequence>MVNQQIKIFDTTLRDGQQCPGAGMSFENNLKYAHIAAKAQVDILEIGFPSASKLDHAIVNTIAKELSDYKAPPILTALCQLRENQMEITLQSLAPALKIKKARLHTYFPVDVQLMNALGEYGKNHSKILKDIFHLIHQISKSGIEIQFSPEGYSRMGENFDFVTDIIRAVIEGGATIINCPDTIGGACKLQGDDYFVEHMKNHAAIIAKEYPHKNIIWSTHCHNDFGLALENSMNAIFYGPATQVEGCFNGIGERAGNVSLEQCIMYIKKFGKNFKNNLSYFTNMRCEFIQEISDFISTNMLQRQFHWPITGENAARHTSGGHTNAIIKNPLCYQPFDPKEIGNEISFQFGPFSGSNHAKEIIEKKGYSCSEQEKTEIAQFIKDFYADRRKGITDSELMNAYFIYRNSINSENKSKN</sequence>
<dbReference type="PANTHER" id="PTHR10277">
    <property type="entry name" value="HOMOCITRATE SYNTHASE-RELATED"/>
    <property type="match status" value="1"/>
</dbReference>
<evidence type="ECO:0000256" key="4">
    <source>
        <dbReference type="ARBA" id="ARBA00023211"/>
    </source>
</evidence>
<proteinExistence type="inferred from homology"/>
<dbReference type="PANTHER" id="PTHR10277:SF9">
    <property type="entry name" value="2-ISOPROPYLMALATE SYNTHASE 1, CHLOROPLASTIC-RELATED"/>
    <property type="match status" value="1"/>
</dbReference>
<evidence type="ECO:0000313" key="6">
    <source>
        <dbReference type="EMBL" id="APJ04299.1"/>
    </source>
</evidence>
<dbReference type="Pfam" id="PF00682">
    <property type="entry name" value="HMGL-like"/>
    <property type="match status" value="1"/>
</dbReference>
<accession>A0A1L4D269</accession>
<organism evidence="6 7">
    <name type="scientific">Silvanigrella aquatica</name>
    <dbReference type="NCBI Taxonomy" id="1915309"/>
    <lineage>
        <taxon>Bacteria</taxon>
        <taxon>Pseudomonadati</taxon>
        <taxon>Bdellovibrionota</taxon>
        <taxon>Oligoflexia</taxon>
        <taxon>Silvanigrellales</taxon>
        <taxon>Silvanigrellaceae</taxon>
        <taxon>Silvanigrella</taxon>
    </lineage>
</organism>
<dbReference type="GO" id="GO:0003852">
    <property type="term" value="F:2-isopropylmalate synthase activity"/>
    <property type="evidence" value="ECO:0007669"/>
    <property type="project" value="TreeGrafter"/>
</dbReference>
<gene>
    <name evidence="6" type="ORF">AXG55_10430</name>
</gene>
<evidence type="ECO:0000256" key="1">
    <source>
        <dbReference type="ARBA" id="ARBA00009396"/>
    </source>
</evidence>
<protein>
    <submittedName>
        <fullName evidence="6">2-isopropylmalate synthase</fullName>
    </submittedName>
</protein>